<organism evidence="2 3">
    <name type="scientific">Paractinoplanes ferrugineus</name>
    <dbReference type="NCBI Taxonomy" id="113564"/>
    <lineage>
        <taxon>Bacteria</taxon>
        <taxon>Bacillati</taxon>
        <taxon>Actinomycetota</taxon>
        <taxon>Actinomycetes</taxon>
        <taxon>Micromonosporales</taxon>
        <taxon>Micromonosporaceae</taxon>
        <taxon>Paractinoplanes</taxon>
    </lineage>
</organism>
<dbReference type="InterPro" id="IPR038765">
    <property type="entry name" value="Papain-like_cys_pep_sf"/>
</dbReference>
<comment type="caution">
    <text evidence="2">The sequence shown here is derived from an EMBL/GenBank/DDBJ whole genome shotgun (WGS) entry which is preliminary data.</text>
</comment>
<dbReference type="PANTHER" id="PTHR33490">
    <property type="entry name" value="BLR5614 PROTEIN-RELATED"/>
    <property type="match status" value="1"/>
</dbReference>
<evidence type="ECO:0000313" key="2">
    <source>
        <dbReference type="EMBL" id="GIE12233.1"/>
    </source>
</evidence>
<gene>
    <name evidence="2" type="ORF">Afe05nite_40730</name>
</gene>
<reference evidence="2" key="1">
    <citation type="submission" date="2021-01" db="EMBL/GenBank/DDBJ databases">
        <title>Whole genome shotgun sequence of Actinoplanes ferrugineus NBRC 15555.</title>
        <authorList>
            <person name="Komaki H."/>
            <person name="Tamura T."/>
        </authorList>
    </citation>
    <scope>NUCLEOTIDE SEQUENCE</scope>
    <source>
        <strain evidence="2">NBRC 15555</strain>
    </source>
</reference>
<evidence type="ECO:0000313" key="3">
    <source>
        <dbReference type="Proteomes" id="UP000598174"/>
    </source>
</evidence>
<dbReference type="Pfam" id="PF01841">
    <property type="entry name" value="Transglut_core"/>
    <property type="match status" value="1"/>
</dbReference>
<name>A0A919J1J6_9ACTN</name>
<accession>A0A919J1J6</accession>
<dbReference type="AlphaFoldDB" id="A0A919J1J6"/>
<dbReference type="EMBL" id="BOMM01000038">
    <property type="protein sequence ID" value="GIE12233.1"/>
    <property type="molecule type" value="Genomic_DNA"/>
</dbReference>
<evidence type="ECO:0000259" key="1">
    <source>
        <dbReference type="SMART" id="SM00460"/>
    </source>
</evidence>
<dbReference type="SMART" id="SM00460">
    <property type="entry name" value="TGc"/>
    <property type="match status" value="1"/>
</dbReference>
<feature type="domain" description="Transglutaminase-like" evidence="1">
    <location>
        <begin position="135"/>
        <end position="195"/>
    </location>
</feature>
<dbReference type="InterPro" id="IPR002931">
    <property type="entry name" value="Transglutaminase-like"/>
</dbReference>
<dbReference type="PANTHER" id="PTHR33490:SF12">
    <property type="entry name" value="BLL5557 PROTEIN"/>
    <property type="match status" value="1"/>
</dbReference>
<proteinExistence type="predicted"/>
<keyword evidence="3" id="KW-1185">Reference proteome</keyword>
<dbReference type="SUPFAM" id="SSF54001">
    <property type="entry name" value="Cysteine proteinases"/>
    <property type="match status" value="1"/>
</dbReference>
<dbReference type="Proteomes" id="UP000598174">
    <property type="component" value="Unassembled WGS sequence"/>
</dbReference>
<dbReference type="Gene3D" id="2.60.40.2250">
    <property type="match status" value="1"/>
</dbReference>
<protein>
    <submittedName>
        <fullName evidence="2">Transglutaminase</fullName>
    </submittedName>
</protein>
<sequence length="256" mass="27419">MSEMACTLVFDVTEPAELVLRIAAVSPRSESLSVEAVELPGRQHYLRAGPGRLTVEYQATVDRVTGSQPVTPYDRVVALRPSRYCPSDRLLGFAFQQFGGAGDPTDTVRAIVAWVHTHLTYTLGSSGPSTDAIDTLLSGSGVCRDYAHLTATLCRAVGIPARVVAVYAPGLSPMDFHLVVETALDDEWRVWDATRLAPRQSLIRIATGRDAADTAFATTLSGALTMPELMVFAVTDGDLPIDDHFELVSLGGSVAT</sequence>
<dbReference type="Gene3D" id="3.10.620.30">
    <property type="match status" value="1"/>
</dbReference>